<comment type="caution">
    <text evidence="1">The sequence shown here is derived from an EMBL/GenBank/DDBJ whole genome shotgun (WGS) entry which is preliminary data.</text>
</comment>
<evidence type="ECO:0000313" key="1">
    <source>
        <dbReference type="EMBL" id="TCO32497.1"/>
    </source>
</evidence>
<protein>
    <submittedName>
        <fullName evidence="1">Uncharacterized protein</fullName>
    </submittedName>
</protein>
<organism evidence="1 2">
    <name type="scientific">Kribbella steppae</name>
    <dbReference type="NCBI Taxonomy" id="2512223"/>
    <lineage>
        <taxon>Bacteria</taxon>
        <taxon>Bacillati</taxon>
        <taxon>Actinomycetota</taxon>
        <taxon>Actinomycetes</taxon>
        <taxon>Propionibacteriales</taxon>
        <taxon>Kribbellaceae</taxon>
        <taxon>Kribbella</taxon>
    </lineage>
</organism>
<accession>A0A4R2HN85</accession>
<sequence>MLCETCEHRETEARNAGLRREHEVRKEAGQRAVSNWLDSAPLYNPGYLTQATERYQQELQRLGRSYGGQTPSTVTVPMSEAIEHFTYLIDSRGSGFCPTALSPGSIDKSDLWEIATHGVPPSHHEILRLTRYRGSLGGVGHRDKYAGSVFRSTDGICVLWRWYANESFYD</sequence>
<keyword evidence="2" id="KW-1185">Reference proteome</keyword>
<dbReference type="EMBL" id="SLWN01000004">
    <property type="protein sequence ID" value="TCO32497.1"/>
    <property type="molecule type" value="Genomic_DNA"/>
</dbReference>
<reference evidence="1 2" key="1">
    <citation type="journal article" date="2015" name="Stand. Genomic Sci.">
        <title>Genomic Encyclopedia of Bacterial and Archaeal Type Strains, Phase III: the genomes of soil and plant-associated and newly described type strains.</title>
        <authorList>
            <person name="Whitman W.B."/>
            <person name="Woyke T."/>
            <person name="Klenk H.P."/>
            <person name="Zhou Y."/>
            <person name="Lilburn T.G."/>
            <person name="Beck B.J."/>
            <person name="De Vos P."/>
            <person name="Vandamme P."/>
            <person name="Eisen J.A."/>
            <person name="Garrity G."/>
            <person name="Hugenholtz P."/>
            <person name="Kyrpides N.C."/>
        </authorList>
    </citation>
    <scope>NUCLEOTIDE SEQUENCE [LARGE SCALE GENOMIC DNA]</scope>
    <source>
        <strain evidence="1 2">VKM Ac-2572</strain>
    </source>
</reference>
<proteinExistence type="predicted"/>
<name>A0A4R2HN85_9ACTN</name>
<evidence type="ECO:0000313" key="2">
    <source>
        <dbReference type="Proteomes" id="UP000294508"/>
    </source>
</evidence>
<dbReference type="Proteomes" id="UP000294508">
    <property type="component" value="Unassembled WGS sequence"/>
</dbReference>
<gene>
    <name evidence="1" type="ORF">EV652_104103</name>
</gene>
<dbReference type="AlphaFoldDB" id="A0A4R2HN85"/>